<organism evidence="3">
    <name type="scientific">Siphoviridae sp. ctCVD13</name>
    <dbReference type="NCBI Taxonomy" id="2826194"/>
    <lineage>
        <taxon>Viruses</taxon>
        <taxon>Duplodnaviria</taxon>
        <taxon>Heunggongvirae</taxon>
        <taxon>Uroviricota</taxon>
        <taxon>Caudoviricetes</taxon>
    </lineage>
</organism>
<evidence type="ECO:0000313" key="3">
    <source>
        <dbReference type="EMBL" id="DAD81049.1"/>
    </source>
</evidence>
<sequence>MERTLIYKNHKGDMITFTYKPPFLLSICDGFHETVGTVNSVSSAYGVGTTWNGTSIGQRDLTIKGTITDNIQENRLLLYDMFPLNSEGTLYYYEGDIERKITCLVEKVSIPEKKGFTRDFSISLVCPNPRFSALAATILSMATWTPAFKFKLVIPKNKGIKFGTKNTTSMGTTENTTEIDYGMTIKFKANDTVKNPYLFNVTTRDIIQIEKTMSAGDQIIITTHIDNKNVIYKNAVTGEEENINYLIMYGSKYLQVPSGTNTFRSGADSGEDNLETTIEFLPEYEAV</sequence>
<evidence type="ECO:0000259" key="2">
    <source>
        <dbReference type="Pfam" id="PF22768"/>
    </source>
</evidence>
<dbReference type="Gene3D" id="2.60.120.860">
    <property type="match status" value="1"/>
</dbReference>
<reference evidence="3" key="1">
    <citation type="journal article" date="2021" name="Proc. Natl. Acad. Sci. U.S.A.">
        <title>A Catalog of Tens of Thousands of Viruses from Human Metagenomes Reveals Hidden Associations with Chronic Diseases.</title>
        <authorList>
            <person name="Tisza M.J."/>
            <person name="Buck C.B."/>
        </authorList>
    </citation>
    <scope>NUCLEOTIDE SEQUENCE</scope>
    <source>
        <strain evidence="3">CtCVD13</strain>
    </source>
</reference>
<proteinExistence type="predicted"/>
<protein>
    <submittedName>
        <fullName evidence="3">Tail protein</fullName>
    </submittedName>
</protein>
<feature type="domain" description="Siphovirus-type tail component C-terminal" evidence="2">
    <location>
        <begin position="182"/>
        <end position="284"/>
    </location>
</feature>
<dbReference type="Pfam" id="PF22768">
    <property type="entry name" value="SPP1_Dit"/>
    <property type="match status" value="1"/>
</dbReference>
<dbReference type="Pfam" id="PF05709">
    <property type="entry name" value="Sipho_tail"/>
    <property type="match status" value="1"/>
</dbReference>
<name>A0A8S5MFD7_9CAUD</name>
<dbReference type="EMBL" id="BK014894">
    <property type="protein sequence ID" value="DAD81049.1"/>
    <property type="molecule type" value="Genomic_DNA"/>
</dbReference>
<dbReference type="InterPro" id="IPR054738">
    <property type="entry name" value="Siphovirus-type_tail_C"/>
</dbReference>
<accession>A0A8S5MFD7</accession>
<feature type="domain" description="Siphovirus-type tail component RIFT-related" evidence="1">
    <location>
        <begin position="14"/>
        <end position="126"/>
    </location>
</feature>
<dbReference type="InterPro" id="IPR008841">
    <property type="entry name" value="Siphovirus-type_tail_N"/>
</dbReference>
<evidence type="ECO:0000259" key="1">
    <source>
        <dbReference type="Pfam" id="PF05709"/>
    </source>
</evidence>